<evidence type="ECO:0000313" key="1">
    <source>
        <dbReference type="EMBL" id="MBB4737211.1"/>
    </source>
</evidence>
<keyword evidence="2" id="KW-1185">Reference proteome</keyword>
<reference evidence="1 2" key="1">
    <citation type="submission" date="2020-08" db="EMBL/GenBank/DDBJ databases">
        <title>Sequencing the genomes of 1000 actinobacteria strains.</title>
        <authorList>
            <person name="Klenk H.-P."/>
        </authorList>
    </citation>
    <scope>NUCLEOTIDE SEQUENCE [LARGE SCALE GENOMIC DNA]</scope>
    <source>
        <strain evidence="1 2">DSM 45809</strain>
    </source>
</reference>
<organism evidence="1 2">
    <name type="scientific">Actinoplanes octamycinicus</name>
    <dbReference type="NCBI Taxonomy" id="135948"/>
    <lineage>
        <taxon>Bacteria</taxon>
        <taxon>Bacillati</taxon>
        <taxon>Actinomycetota</taxon>
        <taxon>Actinomycetes</taxon>
        <taxon>Micromonosporales</taxon>
        <taxon>Micromonosporaceae</taxon>
        <taxon>Actinoplanes</taxon>
    </lineage>
</organism>
<proteinExistence type="predicted"/>
<dbReference type="Proteomes" id="UP000546162">
    <property type="component" value="Unassembled WGS sequence"/>
</dbReference>
<dbReference type="RefSeq" id="WP_185037653.1">
    <property type="nucleotide sequence ID" value="NZ_BAABFG010000005.1"/>
</dbReference>
<sequence length="119" mass="12631">MTGLWDAERDAGEVVRALTGLAALLGQDAADPGPDQETLRLVRQLVANGAASAARVQAYLHEQGGAGDGDAVAVPPSLAPWREWAPSRGHLFTSRRSPGTLSVRRINEVPQPRRCDPGE</sequence>
<accession>A0A7W7GRY9</accession>
<gene>
    <name evidence="1" type="ORF">BJY16_000670</name>
</gene>
<evidence type="ECO:0000313" key="2">
    <source>
        <dbReference type="Proteomes" id="UP000546162"/>
    </source>
</evidence>
<dbReference type="AlphaFoldDB" id="A0A7W7GRY9"/>
<dbReference type="EMBL" id="JACHNB010000001">
    <property type="protein sequence ID" value="MBB4737211.1"/>
    <property type="molecule type" value="Genomic_DNA"/>
</dbReference>
<protein>
    <submittedName>
        <fullName evidence="1">Uncharacterized protein</fullName>
    </submittedName>
</protein>
<name>A0A7W7GRY9_9ACTN</name>
<comment type="caution">
    <text evidence="1">The sequence shown here is derived from an EMBL/GenBank/DDBJ whole genome shotgun (WGS) entry which is preliminary data.</text>
</comment>